<name>A0A4Y9QYG5_9BACT</name>
<dbReference type="PANTHER" id="PTHR12526">
    <property type="entry name" value="GLYCOSYLTRANSFERASE"/>
    <property type="match status" value="1"/>
</dbReference>
<evidence type="ECO:0000313" key="3">
    <source>
        <dbReference type="EMBL" id="TFV97409.1"/>
    </source>
</evidence>
<dbReference type="Pfam" id="PF00534">
    <property type="entry name" value="Glycos_transf_1"/>
    <property type="match status" value="1"/>
</dbReference>
<dbReference type="EMBL" id="SPSB01000001">
    <property type="protein sequence ID" value="TFV97409.1"/>
    <property type="molecule type" value="Genomic_DNA"/>
</dbReference>
<dbReference type="AlphaFoldDB" id="A0A4Y9QYG5"/>
<gene>
    <name evidence="3" type="ORF">E4S40_01775</name>
</gene>
<dbReference type="PANTHER" id="PTHR12526:SF630">
    <property type="entry name" value="GLYCOSYLTRANSFERASE"/>
    <property type="match status" value="1"/>
</dbReference>
<dbReference type="CDD" id="cd03820">
    <property type="entry name" value="GT4_AmsD-like"/>
    <property type="match status" value="1"/>
</dbReference>
<keyword evidence="1" id="KW-0472">Membrane</keyword>
<organism evidence="3 4">
    <name type="scientific">Algoriphagus kandeliae</name>
    <dbReference type="NCBI Taxonomy" id="2562278"/>
    <lineage>
        <taxon>Bacteria</taxon>
        <taxon>Pseudomonadati</taxon>
        <taxon>Bacteroidota</taxon>
        <taxon>Cytophagia</taxon>
        <taxon>Cytophagales</taxon>
        <taxon>Cyclobacteriaceae</taxon>
        <taxon>Algoriphagus</taxon>
    </lineage>
</organism>
<dbReference type="Proteomes" id="UP000297647">
    <property type="component" value="Unassembled WGS sequence"/>
</dbReference>
<keyword evidence="1" id="KW-0812">Transmembrane</keyword>
<dbReference type="InterPro" id="IPR001296">
    <property type="entry name" value="Glyco_trans_1"/>
</dbReference>
<feature type="transmembrane region" description="Helical" evidence="1">
    <location>
        <begin position="28"/>
        <end position="47"/>
    </location>
</feature>
<dbReference type="GO" id="GO:0016757">
    <property type="term" value="F:glycosyltransferase activity"/>
    <property type="evidence" value="ECO:0007669"/>
    <property type="project" value="InterPro"/>
</dbReference>
<proteinExistence type="predicted"/>
<evidence type="ECO:0000256" key="1">
    <source>
        <dbReference type="SAM" id="Phobius"/>
    </source>
</evidence>
<evidence type="ECO:0000259" key="2">
    <source>
        <dbReference type="Pfam" id="PF00534"/>
    </source>
</evidence>
<comment type="caution">
    <text evidence="3">The sequence shown here is derived from an EMBL/GenBank/DDBJ whole genome shotgun (WGS) entry which is preliminary data.</text>
</comment>
<keyword evidence="1" id="KW-1133">Transmembrane helix</keyword>
<sequence>MIKKMGFLLIIVLSPLLNFQENTKRNFFQILLLTIILKILYIIDFLGKPGGMERVLSTKVNYLCDQLNHEITIISRNALPKDLFFNYSNNVKIISLNLTKNCFKNYETKLAEYLSTNKQDVVIGLFGSELPFLYKLKDGSKKIQEFHFSKNYLIHLVNHLPNIRLRFLRKVKANFTLIKERYYAKKYDALVLLSKRDQELWGATYNSFVIPNPLSFQTKEKSSVTNKKIISIGRLIAQKGFDDLIKAFSTIHYEIEGWTLEIIGEGQDYEYLQSLIFKMGLKGKVKISSPLKDIQTALIDSSIFVFPSKYEGFGLVLTEAMECGLPSIAYDCECGPSEIIRHGEDGFLVPLSDIDSLAKHIKILALDFSRRKEMSTNAVKNVKRFYGNAIMNYWEDLFKTLNKDLL</sequence>
<keyword evidence="4" id="KW-1185">Reference proteome</keyword>
<dbReference type="SUPFAM" id="SSF53756">
    <property type="entry name" value="UDP-Glycosyltransferase/glycogen phosphorylase"/>
    <property type="match status" value="1"/>
</dbReference>
<accession>A0A4Y9QYG5</accession>
<dbReference type="Gene3D" id="3.40.50.2000">
    <property type="entry name" value="Glycogen Phosphorylase B"/>
    <property type="match status" value="2"/>
</dbReference>
<reference evidence="3 4" key="1">
    <citation type="submission" date="2019-03" db="EMBL/GenBank/DDBJ databases">
        <title>Algoriphagus sp. nov, a new strain isolated from root system soil of mangrove plant Kandelia.</title>
        <authorList>
            <person name="Yin Q."/>
            <person name="Wang K."/>
            <person name="Song Z."/>
        </authorList>
    </citation>
    <scope>NUCLEOTIDE SEQUENCE [LARGE SCALE GENOMIC DNA]</scope>
    <source>
        <strain evidence="3 4">XY-J91</strain>
    </source>
</reference>
<protein>
    <submittedName>
        <fullName evidence="3">Glycosyltransferase family 4 protein</fullName>
    </submittedName>
</protein>
<evidence type="ECO:0000313" key="4">
    <source>
        <dbReference type="Proteomes" id="UP000297647"/>
    </source>
</evidence>
<keyword evidence="3" id="KW-0808">Transferase</keyword>
<feature type="domain" description="Glycosyl transferase family 1" evidence="2">
    <location>
        <begin position="219"/>
        <end position="379"/>
    </location>
</feature>